<keyword evidence="1" id="KW-0812">Transmembrane</keyword>
<dbReference type="PROSITE" id="PS50883">
    <property type="entry name" value="EAL"/>
    <property type="match status" value="1"/>
</dbReference>
<dbReference type="InterPro" id="IPR001633">
    <property type="entry name" value="EAL_dom"/>
</dbReference>
<dbReference type="InterPro" id="IPR035919">
    <property type="entry name" value="EAL_sf"/>
</dbReference>
<dbReference type="SUPFAM" id="SSF141868">
    <property type="entry name" value="EAL domain-like"/>
    <property type="match status" value="1"/>
</dbReference>
<dbReference type="AlphaFoldDB" id="A0A3N0GPM1"/>
<feature type="transmembrane region" description="Helical" evidence="1">
    <location>
        <begin position="140"/>
        <end position="159"/>
    </location>
</feature>
<reference evidence="3 4" key="1">
    <citation type="submission" date="2018-11" db="EMBL/GenBank/DDBJ databases">
        <authorList>
            <person name="Li F."/>
        </authorList>
    </citation>
    <scope>NUCLEOTIDE SEQUENCE [LARGE SCALE GENOMIC DNA]</scope>
    <source>
        <strain evidence="3 4">Gsoil 818</strain>
    </source>
</reference>
<dbReference type="CDD" id="cd01948">
    <property type="entry name" value="EAL"/>
    <property type="match status" value="1"/>
</dbReference>
<evidence type="ECO:0000256" key="1">
    <source>
        <dbReference type="SAM" id="Phobius"/>
    </source>
</evidence>
<gene>
    <name evidence="3" type="ORF">EFL26_13970</name>
</gene>
<dbReference type="Pfam" id="PF00563">
    <property type="entry name" value="EAL"/>
    <property type="match status" value="1"/>
</dbReference>
<dbReference type="SMART" id="SM00052">
    <property type="entry name" value="EAL"/>
    <property type="match status" value="1"/>
</dbReference>
<feature type="transmembrane region" description="Helical" evidence="1">
    <location>
        <begin position="55"/>
        <end position="79"/>
    </location>
</feature>
<dbReference type="GO" id="GO:0071111">
    <property type="term" value="F:cyclic-guanylate-specific phosphodiesterase activity"/>
    <property type="evidence" value="ECO:0007669"/>
    <property type="project" value="InterPro"/>
</dbReference>
<name>A0A3N0GPM1_9ACTN</name>
<dbReference type="Proteomes" id="UP000279994">
    <property type="component" value="Unassembled WGS sequence"/>
</dbReference>
<proteinExistence type="predicted"/>
<dbReference type="Gene3D" id="3.20.20.450">
    <property type="entry name" value="EAL domain"/>
    <property type="match status" value="1"/>
</dbReference>
<keyword evidence="4" id="KW-1185">Reference proteome</keyword>
<accession>A0A3N0GPM1</accession>
<dbReference type="EMBL" id="RJSF01000040">
    <property type="protein sequence ID" value="RNM14040.1"/>
    <property type="molecule type" value="Genomic_DNA"/>
</dbReference>
<keyword evidence="1" id="KW-1133">Transmembrane helix</keyword>
<dbReference type="PANTHER" id="PTHR33121">
    <property type="entry name" value="CYCLIC DI-GMP PHOSPHODIESTERASE PDEF"/>
    <property type="match status" value="1"/>
</dbReference>
<evidence type="ECO:0000259" key="2">
    <source>
        <dbReference type="PROSITE" id="PS50883"/>
    </source>
</evidence>
<evidence type="ECO:0000313" key="3">
    <source>
        <dbReference type="EMBL" id="RNM14040.1"/>
    </source>
</evidence>
<feature type="transmembrane region" description="Helical" evidence="1">
    <location>
        <begin position="110"/>
        <end position="128"/>
    </location>
</feature>
<keyword evidence="1" id="KW-0472">Membrane</keyword>
<comment type="caution">
    <text evidence="3">The sequence shown here is derived from an EMBL/GenBank/DDBJ whole genome shotgun (WGS) entry which is preliminary data.</text>
</comment>
<protein>
    <submittedName>
        <fullName evidence="3">EAL domain-containing protein</fullName>
    </submittedName>
</protein>
<evidence type="ECO:0000313" key="4">
    <source>
        <dbReference type="Proteomes" id="UP000279994"/>
    </source>
</evidence>
<feature type="domain" description="EAL" evidence="2">
    <location>
        <begin position="172"/>
        <end position="426"/>
    </location>
</feature>
<sequence>MGIRSVAPLGGRSASTVAAALAGRKANCEPSRERTLTTAFERATRRGDLAIRTLVIAYTGAGGIFAMVATAAGLGGAWAANYAAGGSHTAAPHLFYLPIVLAAVRFKWPVVLATAVTAGLLAGPALPAEVSAGVQQAPQVWLLRLVMFVVIGAVLAFLIRGRPEPLRSTMQDSLTSIRLLQALQRSQIEVHYQPLYQLRDQQIIGLEALARWEKSRRGGLSPDEFIPPAERTGAIRALDQHVLRTATAQAQRWRTGLDRPLRLSVNVSATCFKEGNLIHDVAAALDHSGLPTHALELELTESALIDNIGDAVEQIHQLRSLGVRIAIDDFGAGHASLGYLNRFEVDTIKLDRSLLLRATTNNRAHDVLAGVTRLLIDLDVEIVAEGIETEDQAMLLRELGVHIGQGFHLGRPLPALATARLLENLAIDLP</sequence>
<dbReference type="InterPro" id="IPR050706">
    <property type="entry name" value="Cyclic-di-GMP_PDE-like"/>
</dbReference>
<organism evidence="3 4">
    <name type="scientific">Nocardioides pocheonensis</name>
    <dbReference type="NCBI Taxonomy" id="661485"/>
    <lineage>
        <taxon>Bacteria</taxon>
        <taxon>Bacillati</taxon>
        <taxon>Actinomycetota</taxon>
        <taxon>Actinomycetes</taxon>
        <taxon>Propionibacteriales</taxon>
        <taxon>Nocardioidaceae</taxon>
        <taxon>Nocardioides</taxon>
    </lineage>
</organism>
<dbReference type="PANTHER" id="PTHR33121:SF70">
    <property type="entry name" value="SIGNALING PROTEIN YKOW"/>
    <property type="match status" value="1"/>
</dbReference>